<name>A0A0K0M8N3_9MARC</name>
<organism evidence="6">
    <name type="scientific">Monoclea gottschei</name>
    <dbReference type="NCBI Taxonomy" id="56937"/>
    <lineage>
        <taxon>Eukaryota</taxon>
        <taxon>Viridiplantae</taxon>
        <taxon>Streptophyta</taxon>
        <taxon>Embryophyta</taxon>
        <taxon>Marchantiophyta</taxon>
        <taxon>Marchantiopsida</taxon>
        <taxon>Marchantiidae</taxon>
        <taxon>Marchantiales</taxon>
        <taxon>Monocleaceae</taxon>
        <taxon>Monoclea</taxon>
    </lineage>
</organism>
<keyword evidence="5" id="KW-0793">Thylakoid</keyword>
<dbReference type="GO" id="GO:0042170">
    <property type="term" value="C:plastid membrane"/>
    <property type="evidence" value="ECO:0007669"/>
    <property type="project" value="UniProtKB-SubCell"/>
</dbReference>
<accession>A0A0K0M8N3</accession>
<dbReference type="InterPro" id="IPR003398">
    <property type="entry name" value="PSII_PsbN"/>
</dbReference>
<protein>
    <recommendedName>
        <fullName evidence="5">Protein PsbN</fullName>
    </recommendedName>
</protein>
<comment type="function">
    <text evidence="5">May play a role in photosystem I and II biogenesis.</text>
</comment>
<sequence length="43" mass="4905">METATFVAIFISCLLISFTSYALYTAFGQPSNELRDPFEEHED</sequence>
<dbReference type="PANTHER" id="PTHR35326:SF3">
    <property type="entry name" value="PROTEIN PSBN"/>
    <property type="match status" value="1"/>
</dbReference>
<keyword evidence="2 5" id="KW-0812">Transmembrane</keyword>
<dbReference type="AlphaFoldDB" id="A0A0K0M8N3"/>
<dbReference type="HAMAP" id="MF_00293">
    <property type="entry name" value="PSII_PsbN"/>
    <property type="match status" value="1"/>
</dbReference>
<evidence type="ECO:0000313" key="6">
    <source>
        <dbReference type="EMBL" id="AJS13540.1"/>
    </source>
</evidence>
<evidence type="ECO:0000256" key="5">
    <source>
        <dbReference type="HAMAP-Rule" id="MF_00293"/>
    </source>
</evidence>
<evidence type="ECO:0000256" key="2">
    <source>
        <dbReference type="ARBA" id="ARBA00022692"/>
    </source>
</evidence>
<dbReference type="Pfam" id="PF02468">
    <property type="entry name" value="PsbN"/>
    <property type="match status" value="1"/>
</dbReference>
<keyword evidence="4 5" id="KW-0472">Membrane</keyword>
<comment type="caution">
    <text evidence="5">Originally thought to be a component of PSII; based on experiments in Synechocystis, N.tabacum and barley, and its absence from PSII in T.elongatus and T.vulcanus, this is probably not true.</text>
</comment>
<dbReference type="GO" id="GO:0015979">
    <property type="term" value="P:photosynthesis"/>
    <property type="evidence" value="ECO:0007669"/>
    <property type="project" value="InterPro"/>
</dbReference>
<gene>
    <name evidence="5 6" type="primary">psbN</name>
</gene>
<proteinExistence type="inferred from homology"/>
<keyword evidence="3 5" id="KW-1133">Transmembrane helix</keyword>
<comment type="subcellular location">
    <subcellularLocation>
        <location evidence="5">Cellular thylakoid membrane</location>
        <topology evidence="5">Single-pass membrane protein</topology>
    </subcellularLocation>
    <subcellularLocation>
        <location evidence="1">Plastid membrane</location>
        <topology evidence="1">Single-pass membrane protein</topology>
    </subcellularLocation>
</comment>
<keyword evidence="6" id="KW-0934">Plastid</keyword>
<evidence type="ECO:0000256" key="4">
    <source>
        <dbReference type="ARBA" id="ARBA00023136"/>
    </source>
</evidence>
<reference evidence="6" key="1">
    <citation type="submission" date="2014-03" db="EMBL/GenBank/DDBJ databases">
        <title>Cloning and expression analysis of gamma-glutamylcysteines synthetase in perennial ryegrass.</title>
        <authorList>
            <person name="Wei S."/>
            <person name="Sun Z."/>
        </authorList>
    </citation>
    <scope>NUCLEOTIDE SEQUENCE</scope>
</reference>
<dbReference type="EMBL" id="KJ590895">
    <property type="protein sequence ID" value="AJS13540.1"/>
    <property type="molecule type" value="Genomic_DNA"/>
</dbReference>
<geneLocation type="plastid" evidence="6"/>
<evidence type="ECO:0000256" key="1">
    <source>
        <dbReference type="ARBA" id="ARBA00004411"/>
    </source>
</evidence>
<dbReference type="GO" id="GO:0042651">
    <property type="term" value="C:thylakoid membrane"/>
    <property type="evidence" value="ECO:0007669"/>
    <property type="project" value="UniProtKB-UniRule"/>
</dbReference>
<evidence type="ECO:0000256" key="3">
    <source>
        <dbReference type="ARBA" id="ARBA00022989"/>
    </source>
</evidence>
<comment type="similarity">
    <text evidence="5">Belongs to the PsbN family.</text>
</comment>
<dbReference type="PANTHER" id="PTHR35326">
    <property type="entry name" value="PROTEIN PSBN"/>
    <property type="match status" value="1"/>
</dbReference>